<proteinExistence type="predicted"/>
<organism evidence="2 3">
    <name type="scientific">Hevea brasiliensis</name>
    <name type="common">Para rubber tree</name>
    <name type="synonym">Siphonia brasiliensis</name>
    <dbReference type="NCBI Taxonomy" id="3981"/>
    <lineage>
        <taxon>Eukaryota</taxon>
        <taxon>Viridiplantae</taxon>
        <taxon>Streptophyta</taxon>
        <taxon>Embryophyta</taxon>
        <taxon>Tracheophyta</taxon>
        <taxon>Spermatophyta</taxon>
        <taxon>Magnoliopsida</taxon>
        <taxon>eudicotyledons</taxon>
        <taxon>Gunneridae</taxon>
        <taxon>Pentapetalae</taxon>
        <taxon>rosids</taxon>
        <taxon>fabids</taxon>
        <taxon>Malpighiales</taxon>
        <taxon>Euphorbiaceae</taxon>
        <taxon>Crotonoideae</taxon>
        <taxon>Micrandreae</taxon>
        <taxon>Hevea</taxon>
    </lineage>
</organism>
<evidence type="ECO:0000256" key="1">
    <source>
        <dbReference type="SAM" id="MobiDB-lite"/>
    </source>
</evidence>
<dbReference type="Proteomes" id="UP000467840">
    <property type="component" value="Chromosome 14"/>
</dbReference>
<gene>
    <name evidence="2" type="ORF">GH714_040903</name>
</gene>
<accession>A0A6A6MGE8</accession>
<dbReference type="PANTHER" id="PTHR31267">
    <property type="entry name" value="DENTIN SIALOPHOSPHOPROTEIN-LIKE PROTEIN"/>
    <property type="match status" value="1"/>
</dbReference>
<dbReference type="EMBL" id="JAAGAX010000006">
    <property type="protein sequence ID" value="KAF2312851.1"/>
    <property type="molecule type" value="Genomic_DNA"/>
</dbReference>
<reference evidence="2 3" key="1">
    <citation type="journal article" date="2020" name="Mol. Plant">
        <title>The Chromosome-Based Rubber Tree Genome Provides New Insights into Spurge Genome Evolution and Rubber Biosynthesis.</title>
        <authorList>
            <person name="Liu J."/>
            <person name="Shi C."/>
            <person name="Shi C.C."/>
            <person name="Li W."/>
            <person name="Zhang Q.J."/>
            <person name="Zhang Y."/>
            <person name="Li K."/>
            <person name="Lu H.F."/>
            <person name="Shi C."/>
            <person name="Zhu S.T."/>
            <person name="Xiao Z.Y."/>
            <person name="Nan H."/>
            <person name="Yue Y."/>
            <person name="Zhu X.G."/>
            <person name="Wu Y."/>
            <person name="Hong X.N."/>
            <person name="Fan G.Y."/>
            <person name="Tong Y."/>
            <person name="Zhang D."/>
            <person name="Mao C.L."/>
            <person name="Liu Y.L."/>
            <person name="Hao S.J."/>
            <person name="Liu W.Q."/>
            <person name="Lv M.Q."/>
            <person name="Zhang H.B."/>
            <person name="Liu Y."/>
            <person name="Hu-Tang G.R."/>
            <person name="Wang J.P."/>
            <person name="Wang J.H."/>
            <person name="Sun Y.H."/>
            <person name="Ni S.B."/>
            <person name="Chen W.B."/>
            <person name="Zhang X.C."/>
            <person name="Jiao Y.N."/>
            <person name="Eichler E.E."/>
            <person name="Li G.H."/>
            <person name="Liu X."/>
            <person name="Gao L.Z."/>
        </authorList>
    </citation>
    <scope>NUCLEOTIDE SEQUENCE [LARGE SCALE GENOMIC DNA]</scope>
    <source>
        <strain evidence="3">cv. GT1</strain>
        <tissue evidence="2">Leaf</tissue>
    </source>
</reference>
<evidence type="ECO:0000313" key="3">
    <source>
        <dbReference type="Proteomes" id="UP000467840"/>
    </source>
</evidence>
<evidence type="ECO:0000313" key="2">
    <source>
        <dbReference type="EMBL" id="KAF2312851.1"/>
    </source>
</evidence>
<dbReference type="PANTHER" id="PTHR31267:SF7">
    <property type="entry name" value="DENTIN SIALOPHOSPHOPROTEIN-LIKE PROTEIN"/>
    <property type="match status" value="1"/>
</dbReference>
<dbReference type="AlphaFoldDB" id="A0A6A6MGE8"/>
<feature type="region of interest" description="Disordered" evidence="1">
    <location>
        <begin position="59"/>
        <end position="79"/>
    </location>
</feature>
<sequence length="202" mass="22279">MPGNEVGDRIHNFFGQENLSQGQHHSEVVDGAWPALGNNLWAGSQRQIGTPFISNLKNHSVQQSADSEGGHGGQSSSMQHGVNFSQSILRPEFARRQSQNQQPTLNGYMHGNQAFQTRQNDANFLGMDTEPDRHNLMSRGFSILDAPLGNAPELQKKNSARVDFNESPVNYDFLGGKQQMSSHHPGMLQSLPRQQSGLEICS</sequence>
<name>A0A6A6MGE8_HEVBR</name>
<keyword evidence="3" id="KW-1185">Reference proteome</keyword>
<comment type="caution">
    <text evidence="2">The sequence shown here is derived from an EMBL/GenBank/DDBJ whole genome shotgun (WGS) entry which is preliminary data.</text>
</comment>
<protein>
    <submittedName>
        <fullName evidence="2">Uncharacterized protein</fullName>
    </submittedName>
</protein>